<feature type="domain" description="CusB-like beta-barrel" evidence="4">
    <location>
        <begin position="194"/>
        <end position="267"/>
    </location>
</feature>
<keyword evidence="2" id="KW-0732">Signal</keyword>
<accession>A0A0Q9YFR1</accession>
<evidence type="ECO:0000313" key="7">
    <source>
        <dbReference type="EMBL" id="MCS5709918.1"/>
    </source>
</evidence>
<feature type="domain" description="CzcB-like barrel-sandwich hybrid" evidence="5">
    <location>
        <begin position="41"/>
        <end position="191"/>
    </location>
</feature>
<gene>
    <name evidence="6" type="primary">czcB_4</name>
    <name evidence="7" type="ORF">HT99x_000610</name>
    <name evidence="6" type="ORF">HT99x_03004</name>
</gene>
<dbReference type="EMBL" id="LKAJ02000001">
    <property type="protein sequence ID" value="MCS5709918.1"/>
    <property type="molecule type" value="Genomic_DNA"/>
</dbReference>
<evidence type="ECO:0000259" key="3">
    <source>
        <dbReference type="Pfam" id="PF25893"/>
    </source>
</evidence>
<name>A0A0Q9YFR1_9GAMM</name>
<feature type="signal peptide" evidence="2">
    <location>
        <begin position="1"/>
        <end position="22"/>
    </location>
</feature>
<dbReference type="AlphaFoldDB" id="A0A0Q9YFR1"/>
<dbReference type="InterPro" id="IPR058647">
    <property type="entry name" value="BSH_CzcB-like"/>
</dbReference>
<reference evidence="7" key="2">
    <citation type="journal article" date="2016" name="Genome Announc.">
        <title>Draft Genome Sequences of Two Novel Amoeba-Resistant Intranuclear Bacteria, 'Candidatus Berkiella cookevillensis' and 'Candidatus Berkiella aquae'.</title>
        <authorList>
            <person name="Mehari Y.T."/>
            <person name="Arivett B.A."/>
            <person name="Farone A.L."/>
            <person name="Gunderson J.H."/>
            <person name="Farone M.B."/>
        </authorList>
    </citation>
    <scope>NUCLEOTIDE SEQUENCE</scope>
    <source>
        <strain evidence="7">HT99</strain>
    </source>
</reference>
<dbReference type="Proteomes" id="UP000051497">
    <property type="component" value="Unassembled WGS sequence"/>
</dbReference>
<keyword evidence="1" id="KW-0813">Transport</keyword>
<dbReference type="Pfam" id="PF25973">
    <property type="entry name" value="BSH_CzcB"/>
    <property type="match status" value="1"/>
</dbReference>
<reference evidence="7" key="3">
    <citation type="submission" date="2021-06" db="EMBL/GenBank/DDBJ databases">
        <title>Genomic Description and Analysis of Intracellular Bacteria, Candidatus Berkiella cookevillensis and Candidatus Berkiella aquae.</title>
        <authorList>
            <person name="Kidane D.T."/>
            <person name="Mehari Y.T."/>
            <person name="Rice F.C."/>
            <person name="Arivett B.A."/>
            <person name="Farone A.L."/>
            <person name="Berk S.G."/>
            <person name="Farone M.B."/>
        </authorList>
    </citation>
    <scope>NUCLEOTIDE SEQUENCE</scope>
    <source>
        <strain evidence="7">HT99</strain>
    </source>
</reference>
<dbReference type="PANTHER" id="PTHR30097:SF4">
    <property type="entry name" value="SLR6042 PROTEIN"/>
    <property type="match status" value="1"/>
</dbReference>
<feature type="chain" id="PRO_5043129637" evidence="2">
    <location>
        <begin position="23"/>
        <end position="281"/>
    </location>
</feature>
<protein>
    <submittedName>
        <fullName evidence="6">Cobalt-zinc-cadmium resistance protein CzcB</fullName>
    </submittedName>
    <submittedName>
        <fullName evidence="7">Efflux RND transporter periplasmic adaptor subunit</fullName>
    </submittedName>
</protein>
<evidence type="ECO:0000313" key="8">
    <source>
        <dbReference type="Proteomes" id="UP000051497"/>
    </source>
</evidence>
<evidence type="ECO:0000313" key="6">
    <source>
        <dbReference type="EMBL" id="KRG18473.1"/>
    </source>
</evidence>
<dbReference type="Gene3D" id="1.10.287.470">
    <property type="entry name" value="Helix hairpin bin"/>
    <property type="match status" value="1"/>
</dbReference>
<evidence type="ECO:0000259" key="5">
    <source>
        <dbReference type="Pfam" id="PF25973"/>
    </source>
</evidence>
<dbReference type="SUPFAM" id="SSF111369">
    <property type="entry name" value="HlyD-like secretion proteins"/>
    <property type="match status" value="1"/>
</dbReference>
<evidence type="ECO:0000256" key="1">
    <source>
        <dbReference type="ARBA" id="ARBA00022448"/>
    </source>
</evidence>
<dbReference type="EMBL" id="LKAJ01000020">
    <property type="protein sequence ID" value="KRG18473.1"/>
    <property type="molecule type" value="Genomic_DNA"/>
</dbReference>
<sequence>MHVKTKWLMGLALLAISKMLCAVDAQKLSLPGEITLNENKVTHVVSAVQGHVKDIYKNLGEPVEKGERLVSFQSREMAEIKAAYLAAYQEIQLKNEILKREEKLCKTHVKAEIEFAKTKIGVETAKIHLEQAKQKLLALGLSIDEINHLPEEKEPLNLCHIHSPLDGVIIERHLTRGCAIDKDKQIYVIGDLDTVWVNLAIDGKDMRKIHKGQKATIYSHDNSTIAHAEIMYISPVNDKSRNGRAIVELDNTKHQWHPGDEVKVELMISDKMPAKTVSNKS</sequence>
<dbReference type="InterPro" id="IPR058648">
    <property type="entry name" value="HH_CzcB-like"/>
</dbReference>
<dbReference type="Gene3D" id="2.40.30.170">
    <property type="match status" value="1"/>
</dbReference>
<proteinExistence type="predicted"/>
<dbReference type="Pfam" id="PF25893">
    <property type="entry name" value="HH_CzcB"/>
    <property type="match status" value="1"/>
</dbReference>
<dbReference type="STRING" id="295108.HT99x_03004"/>
<reference evidence="6" key="1">
    <citation type="submission" date="2015-09" db="EMBL/GenBank/DDBJ databases">
        <title>Draft Genome Sequences of Two Novel Amoeba-resistant Intranuclear Bacteria, Candidatus Berkiella cookevillensis and Candidatus Berkiella aquae.</title>
        <authorList>
            <person name="Mehari Y.T."/>
            <person name="Arivett B.A."/>
            <person name="Farone A.L."/>
            <person name="Gunderson J.H."/>
            <person name="Farone M.B."/>
        </authorList>
    </citation>
    <scope>NUCLEOTIDE SEQUENCE [LARGE SCALE GENOMIC DNA]</scope>
    <source>
        <strain evidence="6">HT99</strain>
    </source>
</reference>
<comment type="caution">
    <text evidence="6">The sequence shown here is derived from an EMBL/GenBank/DDBJ whole genome shotgun (WGS) entry which is preliminary data.</text>
</comment>
<evidence type="ECO:0000256" key="2">
    <source>
        <dbReference type="SAM" id="SignalP"/>
    </source>
</evidence>
<dbReference type="RefSeq" id="WP_158003427.1">
    <property type="nucleotide sequence ID" value="NZ_LKAJ02000001.1"/>
</dbReference>
<feature type="domain" description="CzcB-like alpha-helical hairpin" evidence="3">
    <location>
        <begin position="79"/>
        <end position="138"/>
    </location>
</feature>
<dbReference type="OrthoDB" id="9768185at2"/>
<dbReference type="GO" id="GO:0046914">
    <property type="term" value="F:transition metal ion binding"/>
    <property type="evidence" value="ECO:0007669"/>
    <property type="project" value="TreeGrafter"/>
</dbReference>
<dbReference type="InterPro" id="IPR051909">
    <property type="entry name" value="MFP_Cation_Efflux"/>
</dbReference>
<organism evidence="6">
    <name type="scientific">Candidatus Berkiella aquae</name>
    <dbReference type="NCBI Taxonomy" id="295108"/>
    <lineage>
        <taxon>Bacteria</taxon>
        <taxon>Pseudomonadati</taxon>
        <taxon>Pseudomonadota</taxon>
        <taxon>Gammaproteobacteria</taxon>
        <taxon>Candidatus Berkiellales</taxon>
        <taxon>Candidatus Berkiellaceae</taxon>
        <taxon>Candidatus Berkiella</taxon>
    </lineage>
</organism>
<dbReference type="Pfam" id="PF25954">
    <property type="entry name" value="Beta-barrel_RND_2"/>
    <property type="match status" value="1"/>
</dbReference>
<keyword evidence="8" id="KW-1185">Reference proteome</keyword>
<dbReference type="GO" id="GO:0015679">
    <property type="term" value="P:plasma membrane copper ion transport"/>
    <property type="evidence" value="ECO:0007669"/>
    <property type="project" value="TreeGrafter"/>
</dbReference>
<dbReference type="InterPro" id="IPR058792">
    <property type="entry name" value="Beta-barrel_RND_2"/>
</dbReference>
<dbReference type="GO" id="GO:0060003">
    <property type="term" value="P:copper ion export"/>
    <property type="evidence" value="ECO:0007669"/>
    <property type="project" value="TreeGrafter"/>
</dbReference>
<evidence type="ECO:0000259" key="4">
    <source>
        <dbReference type="Pfam" id="PF25954"/>
    </source>
</evidence>
<dbReference type="GO" id="GO:0030288">
    <property type="term" value="C:outer membrane-bounded periplasmic space"/>
    <property type="evidence" value="ECO:0007669"/>
    <property type="project" value="TreeGrafter"/>
</dbReference>
<dbReference type="Gene3D" id="2.40.50.100">
    <property type="match status" value="1"/>
</dbReference>
<dbReference type="PANTHER" id="PTHR30097">
    <property type="entry name" value="CATION EFFLUX SYSTEM PROTEIN CUSB"/>
    <property type="match status" value="1"/>
</dbReference>